<reference evidence="2" key="2">
    <citation type="submission" date="2020-09" db="EMBL/GenBank/DDBJ databases">
        <authorList>
            <person name="Sun Q."/>
            <person name="Ohkuma M."/>
        </authorList>
    </citation>
    <scope>NUCLEOTIDE SEQUENCE</scope>
    <source>
        <strain evidence="2">JCM 4346</strain>
    </source>
</reference>
<sequence length="61" mass="6093">MVGEAAGEGTADVRGDELPFGRGDEDGAEADGDALFRAGDDAVGEPLGEGEAKEISPDDVS</sequence>
<accession>A0A918KYQ3</accession>
<evidence type="ECO:0000313" key="3">
    <source>
        <dbReference type="Proteomes" id="UP000658320"/>
    </source>
</evidence>
<evidence type="ECO:0000256" key="1">
    <source>
        <dbReference type="SAM" id="MobiDB-lite"/>
    </source>
</evidence>
<feature type="region of interest" description="Disordered" evidence="1">
    <location>
        <begin position="1"/>
        <end position="61"/>
    </location>
</feature>
<organism evidence="2 3">
    <name type="scientific">Streptomyces aurantiogriseus</name>
    <dbReference type="NCBI Taxonomy" id="66870"/>
    <lineage>
        <taxon>Bacteria</taxon>
        <taxon>Bacillati</taxon>
        <taxon>Actinomycetota</taxon>
        <taxon>Actinomycetes</taxon>
        <taxon>Kitasatosporales</taxon>
        <taxon>Streptomycetaceae</taxon>
        <taxon>Streptomyces</taxon>
    </lineage>
</organism>
<gene>
    <name evidence="2" type="ORF">GCM10010251_79440</name>
</gene>
<protein>
    <recommendedName>
        <fullName evidence="4">DUF5709 domain-containing protein</fullName>
    </recommendedName>
</protein>
<evidence type="ECO:0000313" key="2">
    <source>
        <dbReference type="EMBL" id="GGR50590.1"/>
    </source>
</evidence>
<reference evidence="2" key="1">
    <citation type="journal article" date="2014" name="Int. J. Syst. Evol. Microbiol.">
        <title>Complete genome sequence of Corynebacterium casei LMG S-19264T (=DSM 44701T), isolated from a smear-ripened cheese.</title>
        <authorList>
            <consortium name="US DOE Joint Genome Institute (JGI-PGF)"/>
            <person name="Walter F."/>
            <person name="Albersmeier A."/>
            <person name="Kalinowski J."/>
            <person name="Ruckert C."/>
        </authorList>
    </citation>
    <scope>NUCLEOTIDE SEQUENCE</scope>
    <source>
        <strain evidence="2">JCM 4346</strain>
    </source>
</reference>
<dbReference type="Proteomes" id="UP000658320">
    <property type="component" value="Unassembled WGS sequence"/>
</dbReference>
<name>A0A918KYQ3_9ACTN</name>
<evidence type="ECO:0008006" key="4">
    <source>
        <dbReference type="Google" id="ProtNLM"/>
    </source>
</evidence>
<proteinExistence type="predicted"/>
<dbReference type="AlphaFoldDB" id="A0A918KYQ3"/>
<feature type="compositionally biased region" description="Basic and acidic residues" evidence="1">
    <location>
        <begin position="50"/>
        <end position="61"/>
    </location>
</feature>
<dbReference type="EMBL" id="BMSX01000026">
    <property type="protein sequence ID" value="GGR50590.1"/>
    <property type="molecule type" value="Genomic_DNA"/>
</dbReference>
<feature type="compositionally biased region" description="Basic and acidic residues" evidence="1">
    <location>
        <begin position="11"/>
        <end position="25"/>
    </location>
</feature>
<comment type="caution">
    <text evidence="2">The sequence shown here is derived from an EMBL/GenBank/DDBJ whole genome shotgun (WGS) entry which is preliminary data.</text>
</comment>
<keyword evidence="3" id="KW-1185">Reference proteome</keyword>